<proteinExistence type="predicted"/>
<keyword evidence="1" id="KW-0472">Membrane</keyword>
<keyword evidence="1" id="KW-1133">Transmembrane helix</keyword>
<name>A0AA97FHI6_9MICO</name>
<sequence>MAIGGREPVVAWAVGLVSLAVVAGIVWAALPFFPVVGEWLVGVVQYFFDWLRSITPAR</sequence>
<organism evidence="2 3">
    <name type="scientific">Microbacterium betulae</name>
    <dbReference type="NCBI Taxonomy" id="2981139"/>
    <lineage>
        <taxon>Bacteria</taxon>
        <taxon>Bacillati</taxon>
        <taxon>Actinomycetota</taxon>
        <taxon>Actinomycetes</taxon>
        <taxon>Micrococcales</taxon>
        <taxon>Microbacteriaceae</taxon>
        <taxon>Microbacterium</taxon>
    </lineage>
</organism>
<protein>
    <submittedName>
        <fullName evidence="2">Uncharacterized protein</fullName>
    </submittedName>
</protein>
<dbReference type="KEGG" id="mbet:N8K70_13605"/>
<keyword evidence="1" id="KW-0812">Transmembrane</keyword>
<dbReference type="AlphaFoldDB" id="A0AA97FHI6"/>
<reference evidence="2 3" key="1">
    <citation type="submission" date="2023-02" db="EMBL/GenBank/DDBJ databases">
        <title>Microbacterium betulae sp. nov., isolated from birch wood.</title>
        <authorList>
            <person name="Pasciak M."/>
            <person name="Pawlik K.J."/>
            <person name="Martynowski D."/>
            <person name="Laczmanski L."/>
            <person name="Ciekot J."/>
            <person name="Szponar B."/>
            <person name="Wojcik-Fatla A."/>
            <person name="Mackiewicz B."/>
            <person name="Farian E."/>
            <person name="Cholewa G."/>
            <person name="Cholewa A."/>
            <person name="Dutkiewicz J."/>
        </authorList>
    </citation>
    <scope>NUCLEOTIDE SEQUENCE [LARGE SCALE GENOMIC DNA]</scope>
    <source>
        <strain evidence="2 3">AB</strain>
    </source>
</reference>
<keyword evidence="3" id="KW-1185">Reference proteome</keyword>
<evidence type="ECO:0000313" key="3">
    <source>
        <dbReference type="Proteomes" id="UP001305498"/>
    </source>
</evidence>
<gene>
    <name evidence="2" type="ORF">N8K70_13605</name>
</gene>
<evidence type="ECO:0000256" key="1">
    <source>
        <dbReference type="SAM" id="Phobius"/>
    </source>
</evidence>
<dbReference type="Proteomes" id="UP001305498">
    <property type="component" value="Chromosome"/>
</dbReference>
<accession>A0AA97FHI6</accession>
<dbReference type="EMBL" id="CP118157">
    <property type="protein sequence ID" value="WOF22415.1"/>
    <property type="molecule type" value="Genomic_DNA"/>
</dbReference>
<evidence type="ECO:0000313" key="2">
    <source>
        <dbReference type="EMBL" id="WOF22415.1"/>
    </source>
</evidence>
<feature type="transmembrane region" description="Helical" evidence="1">
    <location>
        <begin position="9"/>
        <end position="30"/>
    </location>
</feature>
<dbReference type="RefSeq" id="WP_317138886.1">
    <property type="nucleotide sequence ID" value="NZ_CP118157.1"/>
</dbReference>